<organism evidence="7">
    <name type="scientific">Trypanosoma vivax (strain Y486)</name>
    <dbReference type="NCBI Taxonomy" id="1055687"/>
    <lineage>
        <taxon>Eukaryota</taxon>
        <taxon>Discoba</taxon>
        <taxon>Euglenozoa</taxon>
        <taxon>Kinetoplastea</taxon>
        <taxon>Metakinetoplastina</taxon>
        <taxon>Trypanosomatida</taxon>
        <taxon>Trypanosomatidae</taxon>
        <taxon>Trypanosoma</taxon>
        <taxon>Duttonella</taxon>
    </lineage>
</organism>
<keyword evidence="3 4" id="KW-0862">Zinc</keyword>
<evidence type="ECO:0000256" key="2">
    <source>
        <dbReference type="ARBA" id="ARBA00022771"/>
    </source>
</evidence>
<gene>
    <name evidence="7" type="ORF">TVY486_1109260</name>
</gene>
<name>G0UC92_TRYVY</name>
<evidence type="ECO:0000256" key="5">
    <source>
        <dbReference type="SAM" id="MobiDB-lite"/>
    </source>
</evidence>
<sequence length="211" mass="22467">MGAKKPVDAELHKDNSSLPTKRGTGEGVYTHNPYNGSRSNKEAGDRKSFNLCRHYAEGRCNRGSACRFYHEIRHNIIVTPHSTPKWTSIASLTGIPVPPPGSSLASPCSKMSAPPLSPIANQISEKSSSFNQSVSSPVLALDMSAYPPTLLHLPRCLSTGCNSPCYVAPTVDGAEGVTSEMSLLSPVCLGSFNGYPRRHSIGSPVSPMGNE</sequence>
<dbReference type="Gene3D" id="4.10.1000.10">
    <property type="entry name" value="Zinc finger, CCCH-type"/>
    <property type="match status" value="1"/>
</dbReference>
<feature type="domain" description="C3H1-type" evidence="6">
    <location>
        <begin position="46"/>
        <end position="73"/>
    </location>
</feature>
<feature type="zinc finger region" description="C3H1-type" evidence="4">
    <location>
        <begin position="46"/>
        <end position="73"/>
    </location>
</feature>
<evidence type="ECO:0000256" key="4">
    <source>
        <dbReference type="PROSITE-ProRule" id="PRU00723"/>
    </source>
</evidence>
<dbReference type="AlphaFoldDB" id="G0UC92"/>
<keyword evidence="2 4" id="KW-0863">Zinc-finger</keyword>
<evidence type="ECO:0000256" key="3">
    <source>
        <dbReference type="ARBA" id="ARBA00022833"/>
    </source>
</evidence>
<dbReference type="Pfam" id="PF00642">
    <property type="entry name" value="zf-CCCH"/>
    <property type="match status" value="1"/>
</dbReference>
<evidence type="ECO:0000256" key="1">
    <source>
        <dbReference type="ARBA" id="ARBA00022723"/>
    </source>
</evidence>
<dbReference type="EMBL" id="HE573027">
    <property type="protein sequence ID" value="CCC53442.1"/>
    <property type="molecule type" value="Genomic_DNA"/>
</dbReference>
<dbReference type="InterPro" id="IPR000571">
    <property type="entry name" value="Znf_CCCH"/>
</dbReference>
<dbReference type="SMART" id="SM00356">
    <property type="entry name" value="ZnF_C3H1"/>
    <property type="match status" value="1"/>
</dbReference>
<dbReference type="GO" id="GO:0008270">
    <property type="term" value="F:zinc ion binding"/>
    <property type="evidence" value="ECO:0007669"/>
    <property type="project" value="UniProtKB-KW"/>
</dbReference>
<evidence type="ECO:0000313" key="7">
    <source>
        <dbReference type="EMBL" id="CCC53442.1"/>
    </source>
</evidence>
<dbReference type="VEuPathDB" id="TriTrypDB:TvY486_1109260"/>
<feature type="region of interest" description="Disordered" evidence="5">
    <location>
        <begin position="1"/>
        <end position="44"/>
    </location>
</feature>
<protein>
    <recommendedName>
        <fullName evidence="6">C3H1-type domain-containing protein</fullName>
    </recommendedName>
</protein>
<feature type="compositionally biased region" description="Basic and acidic residues" evidence="5">
    <location>
        <begin position="1"/>
        <end position="15"/>
    </location>
</feature>
<keyword evidence="1 4" id="KW-0479">Metal-binding</keyword>
<dbReference type="SUPFAM" id="SSF90229">
    <property type="entry name" value="CCCH zinc finger"/>
    <property type="match status" value="1"/>
</dbReference>
<reference evidence="7" key="1">
    <citation type="journal article" date="2012" name="Proc. Natl. Acad. Sci. U.S.A.">
        <title>Antigenic diversity is generated by distinct evolutionary mechanisms in African trypanosome species.</title>
        <authorList>
            <person name="Jackson A.P."/>
            <person name="Berry A."/>
            <person name="Aslett M."/>
            <person name="Allison H.C."/>
            <person name="Burton P."/>
            <person name="Vavrova-Anderson J."/>
            <person name="Brown R."/>
            <person name="Browne H."/>
            <person name="Corton N."/>
            <person name="Hauser H."/>
            <person name="Gamble J."/>
            <person name="Gilderthorp R."/>
            <person name="Marcello L."/>
            <person name="McQuillan J."/>
            <person name="Otto T.D."/>
            <person name="Quail M.A."/>
            <person name="Sanders M.J."/>
            <person name="van Tonder A."/>
            <person name="Ginger M.L."/>
            <person name="Field M.C."/>
            <person name="Barry J.D."/>
            <person name="Hertz-Fowler C."/>
            <person name="Berriman M."/>
        </authorList>
    </citation>
    <scope>NUCLEOTIDE SEQUENCE</scope>
    <source>
        <strain evidence="7">Y486</strain>
    </source>
</reference>
<evidence type="ECO:0000259" key="6">
    <source>
        <dbReference type="PROSITE" id="PS50103"/>
    </source>
</evidence>
<dbReference type="PROSITE" id="PS50103">
    <property type="entry name" value="ZF_C3H1"/>
    <property type="match status" value="1"/>
</dbReference>
<dbReference type="InterPro" id="IPR036855">
    <property type="entry name" value="Znf_CCCH_sf"/>
</dbReference>
<proteinExistence type="predicted"/>
<accession>G0UC92</accession>